<sequence length="36" mass="4269">LDQAAQARSKVYIFGNRDTYLEELKTVQDYIKIQYS</sequence>
<gene>
    <name evidence="1" type="ORF">S01H4_56479</name>
</gene>
<name>X1EAD6_9ZZZZ</name>
<comment type="caution">
    <text evidence="1">The sequence shown here is derived from an EMBL/GenBank/DDBJ whole genome shotgun (WGS) entry which is preliminary data.</text>
</comment>
<organism evidence="1">
    <name type="scientific">marine sediment metagenome</name>
    <dbReference type="NCBI Taxonomy" id="412755"/>
    <lineage>
        <taxon>unclassified sequences</taxon>
        <taxon>metagenomes</taxon>
        <taxon>ecological metagenomes</taxon>
    </lineage>
</organism>
<accession>X1EAD6</accession>
<feature type="non-terminal residue" evidence="1">
    <location>
        <position position="1"/>
    </location>
</feature>
<proteinExistence type="predicted"/>
<protein>
    <submittedName>
        <fullName evidence="1">Uncharacterized protein</fullName>
    </submittedName>
</protein>
<dbReference type="EMBL" id="BART01032729">
    <property type="protein sequence ID" value="GAH14099.1"/>
    <property type="molecule type" value="Genomic_DNA"/>
</dbReference>
<reference evidence="1" key="1">
    <citation type="journal article" date="2014" name="Front. Microbiol.">
        <title>High frequency of phylogenetically diverse reductive dehalogenase-homologous genes in deep subseafloor sedimentary metagenomes.</title>
        <authorList>
            <person name="Kawai M."/>
            <person name="Futagami T."/>
            <person name="Toyoda A."/>
            <person name="Takaki Y."/>
            <person name="Nishi S."/>
            <person name="Hori S."/>
            <person name="Arai W."/>
            <person name="Tsubouchi T."/>
            <person name="Morono Y."/>
            <person name="Uchiyama I."/>
            <person name="Ito T."/>
            <person name="Fujiyama A."/>
            <person name="Inagaki F."/>
            <person name="Takami H."/>
        </authorList>
    </citation>
    <scope>NUCLEOTIDE SEQUENCE</scope>
    <source>
        <strain evidence="1">Expedition CK06-06</strain>
    </source>
</reference>
<evidence type="ECO:0000313" key="1">
    <source>
        <dbReference type="EMBL" id="GAH14099.1"/>
    </source>
</evidence>
<dbReference type="AlphaFoldDB" id="X1EAD6"/>